<name>J9D524_9ZZZZ</name>
<gene>
    <name evidence="1" type="ORF">EVA_04075</name>
</gene>
<accession>J9D524</accession>
<organism evidence="1">
    <name type="scientific">gut metagenome</name>
    <dbReference type="NCBI Taxonomy" id="749906"/>
    <lineage>
        <taxon>unclassified sequences</taxon>
        <taxon>metagenomes</taxon>
        <taxon>organismal metagenomes</taxon>
    </lineage>
</organism>
<protein>
    <submittedName>
        <fullName evidence="1">Uncharacterized protein</fullName>
    </submittedName>
</protein>
<sequence length="54" mass="6350">MVSFSWSSGRYPVPIKRRCRSMSSECPVLPVWINFWVMTRNPLVFNLLAYQAVQ</sequence>
<reference evidence="1" key="1">
    <citation type="journal article" date="2012" name="PLoS ONE">
        <title>Gene sets for utilization of primary and secondary nutrition supplies in the distal gut of endangered iberian lynx.</title>
        <authorList>
            <person name="Alcaide M."/>
            <person name="Messina E."/>
            <person name="Richter M."/>
            <person name="Bargiela R."/>
            <person name="Peplies J."/>
            <person name="Huws S.A."/>
            <person name="Newbold C.J."/>
            <person name="Golyshin P.N."/>
            <person name="Simon M.A."/>
            <person name="Lopez G."/>
            <person name="Yakimov M.M."/>
            <person name="Ferrer M."/>
        </authorList>
    </citation>
    <scope>NUCLEOTIDE SEQUENCE</scope>
</reference>
<comment type="caution">
    <text evidence="1">The sequence shown here is derived from an EMBL/GenBank/DDBJ whole genome shotgun (WGS) entry which is preliminary data.</text>
</comment>
<evidence type="ECO:0000313" key="1">
    <source>
        <dbReference type="EMBL" id="EJX07816.1"/>
    </source>
</evidence>
<dbReference type="EMBL" id="AMCI01000782">
    <property type="protein sequence ID" value="EJX07816.1"/>
    <property type="molecule type" value="Genomic_DNA"/>
</dbReference>
<proteinExistence type="predicted"/>
<dbReference type="AlphaFoldDB" id="J9D524"/>